<comment type="caution">
    <text evidence="1">The sequence shown here is derived from an EMBL/GenBank/DDBJ whole genome shotgun (WGS) entry which is preliminary data.</text>
</comment>
<organism evidence="1 2">
    <name type="scientific">Peronospora matthiolae</name>
    <dbReference type="NCBI Taxonomy" id="2874970"/>
    <lineage>
        <taxon>Eukaryota</taxon>
        <taxon>Sar</taxon>
        <taxon>Stramenopiles</taxon>
        <taxon>Oomycota</taxon>
        <taxon>Peronosporomycetes</taxon>
        <taxon>Peronosporales</taxon>
        <taxon>Peronosporaceae</taxon>
        <taxon>Peronospora</taxon>
    </lineage>
</organism>
<name>A0AAV1UQ99_9STRA</name>
<gene>
    <name evidence="1" type="ORF">PM001_LOCUS21023</name>
</gene>
<evidence type="ECO:0000313" key="2">
    <source>
        <dbReference type="Proteomes" id="UP001162060"/>
    </source>
</evidence>
<evidence type="ECO:0000313" key="1">
    <source>
        <dbReference type="EMBL" id="CAK7935873.1"/>
    </source>
</evidence>
<dbReference type="Proteomes" id="UP001162060">
    <property type="component" value="Unassembled WGS sequence"/>
</dbReference>
<dbReference type="EMBL" id="CAKLBY020000223">
    <property type="protein sequence ID" value="CAK7935873.1"/>
    <property type="molecule type" value="Genomic_DNA"/>
</dbReference>
<accession>A0AAV1UQ99</accession>
<dbReference type="AlphaFoldDB" id="A0AAV1UQ99"/>
<sequence>MEAFCSQANMFPERDCCELCSGTRVKRLRQC</sequence>
<protein>
    <submittedName>
        <fullName evidence="1">Uncharacterized protein</fullName>
    </submittedName>
</protein>
<reference evidence="1" key="1">
    <citation type="submission" date="2024-01" db="EMBL/GenBank/DDBJ databases">
        <authorList>
            <person name="Webb A."/>
        </authorList>
    </citation>
    <scope>NUCLEOTIDE SEQUENCE</scope>
    <source>
        <strain evidence="1">Pm1</strain>
    </source>
</reference>
<proteinExistence type="predicted"/>